<sequence length="143" mass="15242">MTMGIPPEILRHTAYQYPGRLTEPMGSAEKRSPICGSRVIVDVNLNNEGRVSDIGMRVNACAFGQAAATVLAQSLANRTPAELSSLRDNIANWIAGNGDVPDWPGIWDLRPERLNSVRKASVQLAFQAAADAAEAAATAKAAR</sequence>
<dbReference type="RefSeq" id="WP_147082799.1">
    <property type="nucleotide sequence ID" value="NZ_VOQR01000001.1"/>
</dbReference>
<dbReference type="Proteomes" id="UP000321250">
    <property type="component" value="Unassembled WGS sequence"/>
</dbReference>
<reference evidence="1 2" key="1">
    <citation type="journal article" date="2013" name="Antonie Van Leeuwenhoek">
        <title>Sphingomonas ginsenosidivorax sp. nov., with the ability to transform ginsenosides.</title>
        <authorList>
            <person name="Jin X.F."/>
            <person name="Kim J.K."/>
            <person name="Liu Q.M."/>
            <person name="Kang M.S."/>
            <person name="He D."/>
            <person name="Jin F.X."/>
            <person name="Kim S.C."/>
            <person name="Im W.T."/>
        </authorList>
    </citation>
    <scope>NUCLEOTIDE SEQUENCE [LARGE SCALE GENOMIC DNA]</scope>
    <source>
        <strain evidence="1 2">KHI67</strain>
    </source>
</reference>
<dbReference type="Gene3D" id="3.90.1010.10">
    <property type="match status" value="1"/>
</dbReference>
<keyword evidence="2" id="KW-1185">Reference proteome</keyword>
<protein>
    <submittedName>
        <fullName evidence="1">Iron-sulfur cluster assembly scaffold protein</fullName>
    </submittedName>
</protein>
<proteinExistence type="predicted"/>
<dbReference type="SUPFAM" id="SSF82649">
    <property type="entry name" value="SufE/NifU"/>
    <property type="match status" value="1"/>
</dbReference>
<gene>
    <name evidence="1" type="ORF">FSB78_11635</name>
</gene>
<evidence type="ECO:0000313" key="1">
    <source>
        <dbReference type="EMBL" id="TXC71521.1"/>
    </source>
</evidence>
<dbReference type="AlphaFoldDB" id="A0A5C6UH13"/>
<evidence type="ECO:0000313" key="2">
    <source>
        <dbReference type="Proteomes" id="UP000321250"/>
    </source>
</evidence>
<organism evidence="1 2">
    <name type="scientific">Sphingomonas ginsenosidivorax</name>
    <dbReference type="NCBI Taxonomy" id="862135"/>
    <lineage>
        <taxon>Bacteria</taxon>
        <taxon>Pseudomonadati</taxon>
        <taxon>Pseudomonadota</taxon>
        <taxon>Alphaproteobacteria</taxon>
        <taxon>Sphingomonadales</taxon>
        <taxon>Sphingomonadaceae</taxon>
        <taxon>Sphingomonas</taxon>
    </lineage>
</organism>
<name>A0A5C6UH13_9SPHN</name>
<dbReference type="OrthoDB" id="7857113at2"/>
<accession>A0A5C6UH13</accession>
<comment type="caution">
    <text evidence="1">The sequence shown here is derived from an EMBL/GenBank/DDBJ whole genome shotgun (WGS) entry which is preliminary data.</text>
</comment>
<dbReference type="EMBL" id="VOQR01000001">
    <property type="protein sequence ID" value="TXC71521.1"/>
    <property type="molecule type" value="Genomic_DNA"/>
</dbReference>